<organism evidence="1 2">
    <name type="scientific">Heterodera schachtii</name>
    <name type="common">Sugarbeet cyst nematode worm</name>
    <name type="synonym">Tylenchus schachtii</name>
    <dbReference type="NCBI Taxonomy" id="97005"/>
    <lineage>
        <taxon>Eukaryota</taxon>
        <taxon>Metazoa</taxon>
        <taxon>Ecdysozoa</taxon>
        <taxon>Nematoda</taxon>
        <taxon>Chromadorea</taxon>
        <taxon>Rhabditida</taxon>
        <taxon>Tylenchina</taxon>
        <taxon>Tylenchomorpha</taxon>
        <taxon>Tylenchoidea</taxon>
        <taxon>Heteroderidae</taxon>
        <taxon>Heteroderinae</taxon>
        <taxon>Heterodera</taxon>
    </lineage>
</organism>
<reference evidence="1 2" key="1">
    <citation type="submission" date="2024-10" db="EMBL/GenBank/DDBJ databases">
        <authorList>
            <person name="Kim D."/>
        </authorList>
    </citation>
    <scope>NUCLEOTIDE SEQUENCE [LARGE SCALE GENOMIC DNA]</scope>
    <source>
        <strain evidence="1">Taebaek</strain>
    </source>
</reference>
<dbReference type="Proteomes" id="UP001620645">
    <property type="component" value="Unassembled WGS sequence"/>
</dbReference>
<dbReference type="EMBL" id="JBICCN010000338">
    <property type="protein sequence ID" value="KAL3076319.1"/>
    <property type="molecule type" value="Genomic_DNA"/>
</dbReference>
<sequence>MMQNSSENCPMSQPILTQLFKIVPTSTLTPLEALPPSEFVARNGGDTQISPHLATSFGNDKRRACNNGANAITKFQFNPLIHSTTNWTQSQRYGHYFDILCENGSTTNFVVCKTCRARFSKRSTESLK</sequence>
<evidence type="ECO:0008006" key="3">
    <source>
        <dbReference type="Google" id="ProtNLM"/>
    </source>
</evidence>
<evidence type="ECO:0000313" key="2">
    <source>
        <dbReference type="Proteomes" id="UP001620645"/>
    </source>
</evidence>
<comment type="caution">
    <text evidence="1">The sequence shown here is derived from an EMBL/GenBank/DDBJ whole genome shotgun (WGS) entry which is preliminary data.</text>
</comment>
<evidence type="ECO:0000313" key="1">
    <source>
        <dbReference type="EMBL" id="KAL3076319.1"/>
    </source>
</evidence>
<dbReference type="AlphaFoldDB" id="A0ABD2I7A7"/>
<proteinExistence type="predicted"/>
<accession>A0ABD2I7A7</accession>
<gene>
    <name evidence="1" type="ORF">niasHS_013590</name>
</gene>
<name>A0ABD2I7A7_HETSC</name>
<keyword evidence="2" id="KW-1185">Reference proteome</keyword>
<protein>
    <recommendedName>
        <fullName evidence="3">BED-type domain-containing protein</fullName>
    </recommendedName>
</protein>